<evidence type="ECO:0000313" key="1">
    <source>
        <dbReference type="EMBL" id="CCO46495.1"/>
    </source>
</evidence>
<proteinExistence type="predicted"/>
<protein>
    <submittedName>
        <fullName evidence="1">Uncharacterized protein</fullName>
    </submittedName>
</protein>
<organism evidence="1 2">
    <name type="scientific">Vibrio nigripulchritudo SOn1</name>
    <dbReference type="NCBI Taxonomy" id="1238450"/>
    <lineage>
        <taxon>Bacteria</taxon>
        <taxon>Pseudomonadati</taxon>
        <taxon>Pseudomonadota</taxon>
        <taxon>Gammaproteobacteria</taxon>
        <taxon>Vibrionales</taxon>
        <taxon>Vibrionaceae</taxon>
        <taxon>Vibrio</taxon>
    </lineage>
</organism>
<reference evidence="1 2" key="1">
    <citation type="journal article" date="2013" name="ISME J.">
        <title>Comparative genomics of pathogenic lineages of Vibrio nigripulchritudo identifies virulence-associated traits.</title>
        <authorList>
            <person name="Goudenege D."/>
            <person name="Labreuche Y."/>
            <person name="Krin E."/>
            <person name="Ansquer D."/>
            <person name="Mangenot S."/>
            <person name="Calteau A."/>
            <person name="Medigue C."/>
            <person name="Mazel D."/>
            <person name="Polz M.F."/>
            <person name="Le Roux F."/>
        </authorList>
    </citation>
    <scope>NUCLEOTIDE SEQUENCE [LARGE SCALE GENOMIC DNA]</scope>
    <source>
        <strain evidence="1 2">SOn1</strain>
    </source>
</reference>
<comment type="caution">
    <text evidence="1">The sequence shown here is derived from an EMBL/GenBank/DDBJ whole genome shotgun (WGS) entry which is preliminary data.</text>
</comment>
<dbReference type="Gene3D" id="3.40.50.720">
    <property type="entry name" value="NAD(P)-binding Rossmann-like Domain"/>
    <property type="match status" value="1"/>
</dbReference>
<dbReference type="RefSeq" id="WP_022611601.1">
    <property type="nucleotide sequence ID" value="NZ_LK391965.1"/>
</dbReference>
<dbReference type="InterPro" id="IPR002347">
    <property type="entry name" value="SDR_fam"/>
</dbReference>
<dbReference type="SUPFAM" id="SSF51735">
    <property type="entry name" value="NAD(P)-binding Rossmann-fold domains"/>
    <property type="match status" value="1"/>
</dbReference>
<sequence>MGRFAYTDEIAAAILFFTSNGSDMITGADLMIDGGFTIY</sequence>
<dbReference type="Pfam" id="PF13561">
    <property type="entry name" value="adh_short_C2"/>
    <property type="match status" value="1"/>
</dbReference>
<evidence type="ECO:0000313" key="2">
    <source>
        <dbReference type="Proteomes" id="UP000018211"/>
    </source>
</evidence>
<name>A0AAV2VPN9_9VIBR</name>
<gene>
    <name evidence="1" type="ORF">VIBNISOn1_180001</name>
</gene>
<dbReference type="Proteomes" id="UP000018211">
    <property type="component" value="Unassembled WGS sequence"/>
</dbReference>
<dbReference type="InterPro" id="IPR036291">
    <property type="entry name" value="NAD(P)-bd_dom_sf"/>
</dbReference>
<dbReference type="EMBL" id="CAOF01000090">
    <property type="protein sequence ID" value="CCO46495.1"/>
    <property type="molecule type" value="Genomic_DNA"/>
</dbReference>
<dbReference type="AlphaFoldDB" id="A0AAV2VPN9"/>
<accession>A0AAV2VPN9</accession>